<reference evidence="2" key="1">
    <citation type="journal article" date="2020" name="Fungal Divers.">
        <title>Resolving the Mortierellaceae phylogeny through synthesis of multi-gene phylogenetics and phylogenomics.</title>
        <authorList>
            <person name="Vandepol N."/>
            <person name="Liber J."/>
            <person name="Desiro A."/>
            <person name="Na H."/>
            <person name="Kennedy M."/>
            <person name="Barry K."/>
            <person name="Grigoriev I.V."/>
            <person name="Miller A.N."/>
            <person name="O'Donnell K."/>
            <person name="Stajich J.E."/>
            <person name="Bonito G."/>
        </authorList>
    </citation>
    <scope>NUCLEOTIDE SEQUENCE</scope>
    <source>
        <strain evidence="2">KOD1015</strain>
    </source>
</reference>
<keyword evidence="3" id="KW-1185">Reference proteome</keyword>
<dbReference type="AlphaFoldDB" id="A0A9P6FKU7"/>
<evidence type="ECO:0000313" key="2">
    <source>
        <dbReference type="EMBL" id="KAF9577488.1"/>
    </source>
</evidence>
<gene>
    <name evidence="2" type="ORF">BGW38_007268</name>
</gene>
<dbReference type="GO" id="GO:0016071">
    <property type="term" value="P:mRNA metabolic process"/>
    <property type="evidence" value="ECO:0007669"/>
    <property type="project" value="UniProtKB-ARBA"/>
</dbReference>
<evidence type="ECO:0000313" key="3">
    <source>
        <dbReference type="Proteomes" id="UP000780801"/>
    </source>
</evidence>
<name>A0A9P6FKU7_9FUNG</name>
<feature type="compositionally biased region" description="Low complexity" evidence="1">
    <location>
        <begin position="32"/>
        <end position="42"/>
    </location>
</feature>
<sequence length="169" mass="18421">MAPESAAVHRSSSASDMAPNKPKYAGPTFHNAPAPASLPLPSFHRSAGPVEPVAVAQKSPQTMPFFAEAAAPHLNSMSYRAVEPMPPMTPWVGHLSMPASPNPYHHHQQHFQQHPYYSHPHHGSYNVPERMATSGFIPSESPMTNGGSGDDQLMEISRNIRMLLKIQGQ</sequence>
<dbReference type="Pfam" id="PF15365">
    <property type="entry name" value="PNRC"/>
    <property type="match status" value="1"/>
</dbReference>
<dbReference type="EMBL" id="JAABOA010004768">
    <property type="protein sequence ID" value="KAF9577488.1"/>
    <property type="molecule type" value="Genomic_DNA"/>
</dbReference>
<dbReference type="Proteomes" id="UP000780801">
    <property type="component" value="Unassembled WGS sequence"/>
</dbReference>
<proteinExistence type="predicted"/>
<dbReference type="InterPro" id="IPR028322">
    <property type="entry name" value="PNRC-like_rgn"/>
</dbReference>
<accession>A0A9P6FKU7</accession>
<dbReference type="OrthoDB" id="2142961at2759"/>
<evidence type="ECO:0000256" key="1">
    <source>
        <dbReference type="SAM" id="MobiDB-lite"/>
    </source>
</evidence>
<feature type="region of interest" description="Disordered" evidence="1">
    <location>
        <begin position="1"/>
        <end position="43"/>
    </location>
</feature>
<organism evidence="2 3">
    <name type="scientific">Lunasporangiospora selenospora</name>
    <dbReference type="NCBI Taxonomy" id="979761"/>
    <lineage>
        <taxon>Eukaryota</taxon>
        <taxon>Fungi</taxon>
        <taxon>Fungi incertae sedis</taxon>
        <taxon>Mucoromycota</taxon>
        <taxon>Mortierellomycotina</taxon>
        <taxon>Mortierellomycetes</taxon>
        <taxon>Mortierellales</taxon>
        <taxon>Mortierellaceae</taxon>
        <taxon>Lunasporangiospora</taxon>
    </lineage>
</organism>
<protein>
    <submittedName>
        <fullName evidence="2">Uncharacterized protein</fullName>
    </submittedName>
</protein>
<comment type="caution">
    <text evidence="2">The sequence shown here is derived from an EMBL/GenBank/DDBJ whole genome shotgun (WGS) entry which is preliminary data.</text>
</comment>